<sequence>MQFAKRCSPYRRFIGIYLLLLLPGVAACGGGEHQPLSHVEQTTSPTTPAAINPLIAQSVIVDMLNNIKENGYNSDSSINAGKGGLWINWRYGTRPLVTNLDGSGVPDSQSDGSLRHDPLTDLRYVHALWLYKKFHSGDTQFDSELARYSAIVKYEFASPADERGWLYDMFIDLYRLSKDTFYRDAARELAQYFFKKLYHPEAGAIYKVGSDHPNGYSRVDLSLEAGCALIQAGTLFNQPNWIRAGRQVVNTLYQTSYLEQYHVFLTQIDNVTLPGGKLNPDPLIYRAKYGSTNIQGGSVRLGAVAQEILSLLHVYVVTHDQTFLGRATAMLDPLTANQNSQNSLNLWDKENGGYFAAVTFPGPDAQNPGIPGVNKHYKESGRQVQMLEAFRVANSLTHNRYVAMQDTLLQVTLKRIYYAPGHGVLYQATADWQPVPLKQGGQQDWVTTEAMGIALESLFSLNDPLPW</sequence>
<protein>
    <recommendedName>
        <fullName evidence="3">Glycosyl hydrolase family 76</fullName>
    </recommendedName>
</protein>
<dbReference type="RefSeq" id="WP_220206328.1">
    <property type="nucleotide sequence ID" value="NZ_BNJK01000001.1"/>
</dbReference>
<proteinExistence type="predicted"/>
<dbReference type="InterPro" id="IPR008928">
    <property type="entry name" value="6-hairpin_glycosidase_sf"/>
</dbReference>
<evidence type="ECO:0000313" key="2">
    <source>
        <dbReference type="Proteomes" id="UP000597444"/>
    </source>
</evidence>
<keyword evidence="2" id="KW-1185">Reference proteome</keyword>
<name>A0A8J3IPS6_9CHLR</name>
<evidence type="ECO:0008006" key="3">
    <source>
        <dbReference type="Google" id="ProtNLM"/>
    </source>
</evidence>
<organism evidence="1 2">
    <name type="scientific">Reticulibacter mediterranei</name>
    <dbReference type="NCBI Taxonomy" id="2778369"/>
    <lineage>
        <taxon>Bacteria</taxon>
        <taxon>Bacillati</taxon>
        <taxon>Chloroflexota</taxon>
        <taxon>Ktedonobacteria</taxon>
        <taxon>Ktedonobacterales</taxon>
        <taxon>Reticulibacteraceae</taxon>
        <taxon>Reticulibacter</taxon>
    </lineage>
</organism>
<dbReference type="SUPFAM" id="SSF48208">
    <property type="entry name" value="Six-hairpin glycosidases"/>
    <property type="match status" value="1"/>
</dbReference>
<dbReference type="EMBL" id="BNJK01000001">
    <property type="protein sequence ID" value="GHO95659.1"/>
    <property type="molecule type" value="Genomic_DNA"/>
</dbReference>
<dbReference type="GO" id="GO:0005975">
    <property type="term" value="P:carbohydrate metabolic process"/>
    <property type="evidence" value="ECO:0007669"/>
    <property type="project" value="InterPro"/>
</dbReference>
<reference evidence="1" key="1">
    <citation type="submission" date="2020-10" db="EMBL/GenBank/DDBJ databases">
        <title>Taxonomic study of unclassified bacteria belonging to the class Ktedonobacteria.</title>
        <authorList>
            <person name="Yabe S."/>
            <person name="Wang C.M."/>
            <person name="Zheng Y."/>
            <person name="Sakai Y."/>
            <person name="Cavaletti L."/>
            <person name="Monciardini P."/>
            <person name="Donadio S."/>
        </authorList>
    </citation>
    <scope>NUCLEOTIDE SEQUENCE</scope>
    <source>
        <strain evidence="1">ID150040</strain>
    </source>
</reference>
<dbReference type="PROSITE" id="PS51257">
    <property type="entry name" value="PROKAR_LIPOPROTEIN"/>
    <property type="match status" value="1"/>
</dbReference>
<comment type="caution">
    <text evidence="1">The sequence shown here is derived from an EMBL/GenBank/DDBJ whole genome shotgun (WGS) entry which is preliminary data.</text>
</comment>
<accession>A0A8J3IPS6</accession>
<dbReference type="AlphaFoldDB" id="A0A8J3IPS6"/>
<dbReference type="Proteomes" id="UP000597444">
    <property type="component" value="Unassembled WGS sequence"/>
</dbReference>
<gene>
    <name evidence="1" type="ORF">KSF_057070</name>
</gene>
<evidence type="ECO:0000313" key="1">
    <source>
        <dbReference type="EMBL" id="GHO95659.1"/>
    </source>
</evidence>